<feature type="binding site" evidence="3">
    <location>
        <position position="266"/>
    </location>
    <ligand>
        <name>a divalent metal cation</name>
        <dbReference type="ChEBI" id="CHEBI:60240"/>
        <label>1</label>
    </ligand>
</feature>
<dbReference type="SUPFAM" id="SSF102705">
    <property type="entry name" value="NIF3 (NGG1p interacting factor 3)-like"/>
    <property type="match status" value="1"/>
</dbReference>
<reference evidence="4 5" key="1">
    <citation type="submission" date="2018-06" db="EMBL/GenBank/DDBJ databases">
        <title>Genomic Encyclopedia of Archaeal and Bacterial Type Strains, Phase II (KMG-II): from individual species to whole genera.</title>
        <authorList>
            <person name="Goeker M."/>
        </authorList>
    </citation>
    <scope>NUCLEOTIDE SEQUENCE [LARGE SCALE GENOMIC DNA]</scope>
    <source>
        <strain evidence="4 5">DSM 21851</strain>
    </source>
</reference>
<gene>
    <name evidence="4" type="ORF">LX87_01899</name>
</gene>
<dbReference type="EMBL" id="QLMC01000002">
    <property type="protein sequence ID" value="RAK00201.1"/>
    <property type="molecule type" value="Genomic_DNA"/>
</dbReference>
<sequence length="302" mass="33429">MTKAENPGRREFVSNLTKASVLLTVSGLAPLESAGQTAQPVTVGQVMDMILKTIPNAPFPKTVDTLKSGSRDQNVTGIVSAMFATTEVIEKAVQLGANFIIVHEPTFYNHADETDWLKNDEVFKKKYGLLEKNGIAVWRFHDYWHSHRPDGIYKGVLDALGWQTYTDSNNPKLVTLPSPMPLKQLIAHAKEKLGIPMMRVVGDPAQSCQRVLLMPGASGGRSHILALGQVKPDVILCGEISEWETAEYVRDARQQGQKLSLGVLGHIMSEAPGMQWLVPWLQPKLPDVKITYVDSKNPFTYL</sequence>
<dbReference type="InterPro" id="IPR002678">
    <property type="entry name" value="DUF34/NIF3"/>
</dbReference>
<dbReference type="OrthoDB" id="1116574at2"/>
<dbReference type="GO" id="GO:0005737">
    <property type="term" value="C:cytoplasm"/>
    <property type="evidence" value="ECO:0007669"/>
    <property type="project" value="TreeGrafter"/>
</dbReference>
<evidence type="ECO:0000313" key="4">
    <source>
        <dbReference type="EMBL" id="RAK00201.1"/>
    </source>
</evidence>
<evidence type="ECO:0000256" key="2">
    <source>
        <dbReference type="ARBA" id="ARBA00022723"/>
    </source>
</evidence>
<evidence type="ECO:0000256" key="1">
    <source>
        <dbReference type="ARBA" id="ARBA00006964"/>
    </source>
</evidence>
<dbReference type="PANTHER" id="PTHR13799:SF14">
    <property type="entry name" value="GTP CYCLOHYDROLASE 1 TYPE 2 HOMOLOG"/>
    <property type="match status" value="1"/>
</dbReference>
<dbReference type="GO" id="GO:0016787">
    <property type="term" value="F:hydrolase activity"/>
    <property type="evidence" value="ECO:0007669"/>
    <property type="project" value="UniProtKB-KW"/>
</dbReference>
<dbReference type="Pfam" id="PF01784">
    <property type="entry name" value="DUF34_NIF3"/>
    <property type="match status" value="1"/>
</dbReference>
<accession>A0A327X144</accession>
<name>A0A327X144_LARAB</name>
<dbReference type="GO" id="GO:0046872">
    <property type="term" value="F:metal ion binding"/>
    <property type="evidence" value="ECO:0007669"/>
    <property type="project" value="UniProtKB-KW"/>
</dbReference>
<comment type="caution">
    <text evidence="4">The sequence shown here is derived from an EMBL/GenBank/DDBJ whole genome shotgun (WGS) entry which is preliminary data.</text>
</comment>
<keyword evidence="5" id="KW-1185">Reference proteome</keyword>
<protein>
    <submittedName>
        <fullName evidence="4">Putative NIF3 family GTP cyclohydrolase 1 type 2</fullName>
    </submittedName>
</protein>
<keyword evidence="2 3" id="KW-0479">Metal-binding</keyword>
<dbReference type="RefSeq" id="WP_111627960.1">
    <property type="nucleotide sequence ID" value="NZ_QLMC01000002.1"/>
</dbReference>
<dbReference type="AlphaFoldDB" id="A0A327X144"/>
<evidence type="ECO:0000313" key="5">
    <source>
        <dbReference type="Proteomes" id="UP000248790"/>
    </source>
</evidence>
<dbReference type="Proteomes" id="UP000248790">
    <property type="component" value="Unassembled WGS sequence"/>
</dbReference>
<comment type="similarity">
    <text evidence="1">Belongs to the GTP cyclohydrolase I type 2/NIF3 family.</text>
</comment>
<feature type="binding site" evidence="3">
    <location>
        <position position="103"/>
    </location>
    <ligand>
        <name>a divalent metal cation</name>
        <dbReference type="ChEBI" id="CHEBI:60240"/>
        <label>1</label>
    </ligand>
</feature>
<dbReference type="PANTHER" id="PTHR13799">
    <property type="entry name" value="NGG1 INTERACTING FACTOR 3"/>
    <property type="match status" value="1"/>
</dbReference>
<evidence type="ECO:0000256" key="3">
    <source>
        <dbReference type="PIRSR" id="PIRSR602678-1"/>
    </source>
</evidence>
<keyword evidence="4" id="KW-0378">Hydrolase</keyword>
<feature type="binding site" evidence="3">
    <location>
        <position position="270"/>
    </location>
    <ligand>
        <name>a divalent metal cation</name>
        <dbReference type="ChEBI" id="CHEBI:60240"/>
        <label>1</label>
    </ligand>
</feature>
<organism evidence="4 5">
    <name type="scientific">Larkinella arboricola</name>
    <dbReference type="NCBI Taxonomy" id="643671"/>
    <lineage>
        <taxon>Bacteria</taxon>
        <taxon>Pseudomonadati</taxon>
        <taxon>Bacteroidota</taxon>
        <taxon>Cytophagia</taxon>
        <taxon>Cytophagales</taxon>
        <taxon>Spirosomataceae</taxon>
        <taxon>Larkinella</taxon>
    </lineage>
</organism>
<dbReference type="InterPro" id="IPR036069">
    <property type="entry name" value="DUF34/NIF3_sf"/>
</dbReference>
<dbReference type="Gene3D" id="3.40.1390.30">
    <property type="entry name" value="NIF3 (NGG1p interacting factor 3)-like"/>
    <property type="match status" value="2"/>
</dbReference>
<proteinExistence type="inferred from homology"/>